<evidence type="ECO:0000256" key="2">
    <source>
        <dbReference type="ARBA" id="ARBA00022679"/>
    </source>
</evidence>
<evidence type="ECO:0000313" key="7">
    <source>
        <dbReference type="Proteomes" id="UP000539350"/>
    </source>
</evidence>
<comment type="caution">
    <text evidence="4">Lacks conserved residue(s) required for the propagation of feature annotation.</text>
</comment>
<evidence type="ECO:0000259" key="5">
    <source>
        <dbReference type="PROSITE" id="PS50305"/>
    </source>
</evidence>
<dbReference type="Proteomes" id="UP000539350">
    <property type="component" value="Unassembled WGS sequence"/>
</dbReference>
<proteinExistence type="predicted"/>
<feature type="domain" description="Deacetylase sirtuin-type" evidence="5">
    <location>
        <begin position="1"/>
        <end position="240"/>
    </location>
</feature>
<dbReference type="Pfam" id="PF02146">
    <property type="entry name" value="SIR2"/>
    <property type="match status" value="1"/>
</dbReference>
<name>A0A7W2TXY3_9GAMM</name>
<protein>
    <recommendedName>
        <fullName evidence="1">protein acetyllysine N-acetyltransferase</fullName>
        <ecNumber evidence="1">2.3.1.286</ecNumber>
    </recommendedName>
</protein>
<dbReference type="PROSITE" id="PS50305">
    <property type="entry name" value="SIRTUIN"/>
    <property type="match status" value="1"/>
</dbReference>
<accession>A0A7W2TXY3</accession>
<dbReference type="InterPro" id="IPR029035">
    <property type="entry name" value="DHS-like_NAD/FAD-binding_dom"/>
</dbReference>
<dbReference type="AlphaFoldDB" id="A0A7W2TXY3"/>
<dbReference type="InterPro" id="IPR026590">
    <property type="entry name" value="Ssirtuin_cat_dom"/>
</dbReference>
<dbReference type="Gene3D" id="3.30.1600.10">
    <property type="entry name" value="SIR2/SIRT2 'Small Domain"/>
    <property type="match status" value="1"/>
</dbReference>
<dbReference type="EC" id="2.3.1.286" evidence="1"/>
<sequence length="248" mass="27657">MPRRLFIFTGAGISAESGLATFRSGPDALWENHRVEDVCHIDTFAKNYELVHRFYNARRGALADVEPNPAHLAIAELQRSFPGQVELMTSNVDDLHERAGSTNVGHIHGSLLEMQNLDTNEIFTVGYQAFDFAGTPGRYKPKVVLFGEAAPAYSKLYELMNNLDEDDMVLVVGSSELVLPFCHLAWRGSQGRARILYVDPCQESPYEGLEPLPHHRHYKMPATEALAKNGELIQEIHSWLSNGTVAPL</sequence>
<dbReference type="InterPro" id="IPR026591">
    <property type="entry name" value="Sirtuin_cat_small_dom_sf"/>
</dbReference>
<keyword evidence="7" id="KW-1185">Reference proteome</keyword>
<dbReference type="RefSeq" id="WP_182174369.1">
    <property type="nucleotide sequence ID" value="NZ_JACFXU010000017.1"/>
</dbReference>
<comment type="caution">
    <text evidence="6">The sequence shown here is derived from an EMBL/GenBank/DDBJ whole genome shotgun (WGS) entry which is preliminary data.</text>
</comment>
<dbReference type="InterPro" id="IPR003000">
    <property type="entry name" value="Sirtuin"/>
</dbReference>
<dbReference type="GO" id="GO:0017136">
    <property type="term" value="F:histone deacetylase activity, NAD-dependent"/>
    <property type="evidence" value="ECO:0007669"/>
    <property type="project" value="TreeGrafter"/>
</dbReference>
<gene>
    <name evidence="6" type="ORF">H2508_12750</name>
</gene>
<reference evidence="6 7" key="1">
    <citation type="submission" date="2020-07" db="EMBL/GenBank/DDBJ databases">
        <title>Halieaceae bacterium, F7430, whole genome shotgun sequencing project.</title>
        <authorList>
            <person name="Jiang S."/>
            <person name="Liu Z.W."/>
            <person name="Du Z.J."/>
        </authorList>
    </citation>
    <scope>NUCLEOTIDE SEQUENCE [LARGE SCALE GENOMIC DNA]</scope>
    <source>
        <strain evidence="6 7">F7430</strain>
    </source>
</reference>
<dbReference type="SUPFAM" id="SSF52467">
    <property type="entry name" value="DHS-like NAD/FAD-binding domain"/>
    <property type="match status" value="1"/>
</dbReference>
<dbReference type="Gene3D" id="3.40.50.1220">
    <property type="entry name" value="TPP-binding domain"/>
    <property type="match status" value="1"/>
</dbReference>
<evidence type="ECO:0000256" key="3">
    <source>
        <dbReference type="ARBA" id="ARBA00023027"/>
    </source>
</evidence>
<dbReference type="PANTHER" id="PTHR11085:SF4">
    <property type="entry name" value="NAD-DEPENDENT PROTEIN DEACYLASE"/>
    <property type="match status" value="1"/>
</dbReference>
<keyword evidence="2" id="KW-0808">Transferase</keyword>
<evidence type="ECO:0000256" key="4">
    <source>
        <dbReference type="PROSITE-ProRule" id="PRU00236"/>
    </source>
</evidence>
<dbReference type="PANTHER" id="PTHR11085">
    <property type="entry name" value="NAD-DEPENDENT PROTEIN DEACYLASE SIRTUIN-5, MITOCHONDRIAL-RELATED"/>
    <property type="match status" value="1"/>
</dbReference>
<dbReference type="InterPro" id="IPR050134">
    <property type="entry name" value="NAD-dep_sirtuin_deacylases"/>
</dbReference>
<organism evidence="6 7">
    <name type="scientific">Sediminihaliea albiluteola</name>
    <dbReference type="NCBI Taxonomy" id="2758564"/>
    <lineage>
        <taxon>Bacteria</taxon>
        <taxon>Pseudomonadati</taxon>
        <taxon>Pseudomonadota</taxon>
        <taxon>Gammaproteobacteria</taxon>
        <taxon>Cellvibrionales</taxon>
        <taxon>Halieaceae</taxon>
        <taxon>Sediminihaliea</taxon>
    </lineage>
</organism>
<evidence type="ECO:0000313" key="6">
    <source>
        <dbReference type="EMBL" id="MBA6413981.1"/>
    </source>
</evidence>
<dbReference type="EMBL" id="JACFXU010000017">
    <property type="protein sequence ID" value="MBA6413981.1"/>
    <property type="molecule type" value="Genomic_DNA"/>
</dbReference>
<keyword evidence="3" id="KW-0520">NAD</keyword>
<evidence type="ECO:0000256" key="1">
    <source>
        <dbReference type="ARBA" id="ARBA00012928"/>
    </source>
</evidence>
<dbReference type="GO" id="GO:0070403">
    <property type="term" value="F:NAD+ binding"/>
    <property type="evidence" value="ECO:0007669"/>
    <property type="project" value="InterPro"/>
</dbReference>